<evidence type="ECO:0000256" key="2">
    <source>
        <dbReference type="ARBA" id="ARBA00022679"/>
    </source>
</evidence>
<evidence type="ECO:0000259" key="4">
    <source>
        <dbReference type="Pfam" id="PF04577"/>
    </source>
</evidence>
<evidence type="ECO:0000313" key="5">
    <source>
        <dbReference type="EMBL" id="MFD2515646.1"/>
    </source>
</evidence>
<protein>
    <submittedName>
        <fullName evidence="5">Glycosyltransferase family 61 protein</fullName>
    </submittedName>
</protein>
<feature type="domain" description="Glycosyltransferase 61 catalytic" evidence="4">
    <location>
        <begin position="122"/>
        <end position="298"/>
    </location>
</feature>
<sequence>MATTKLKNQLRYSAIKSLKALRLPSLRYYPSKEISLKEYLKKGRLSKIRDLGEDKFILTLPNGRVWSSNGTIITEDNTFIKEINRNSNDGSKNIIFYQKSIIKPVKIDGCAVVVAVPWGSVYYHWMVDVLPRLELVKEAGLFENIDHLVINEVQKDFQLVVLNKIGIPLSKTIQVKDIWNTHYQFDQLIVPSFVSEPNRSDLLTILSIEKHFPSLETNSRIEDLPKKIYLGRTKANNRKLLNESDILPFLMMHGFEEIFPENHTVSEQAEIFRNAQIIVGVHGSALTNIVFCKPDTTVFDIAAPEWINNCFQDICELKKLHYIRIIGDKFLRTKDIDKGADIHLSKAKVIFLQESILQLL</sequence>
<dbReference type="InterPro" id="IPR007657">
    <property type="entry name" value="Glycosyltransferase_61"/>
</dbReference>
<keyword evidence="3" id="KW-0325">Glycoprotein</keyword>
<keyword evidence="2" id="KW-0808">Transferase</keyword>
<evidence type="ECO:0000256" key="1">
    <source>
        <dbReference type="ARBA" id="ARBA00022676"/>
    </source>
</evidence>
<dbReference type="PANTHER" id="PTHR20961:SF150">
    <property type="entry name" value="GLYCOSYLTRANSFERASE FAMILY 61 PROTEIN"/>
    <property type="match status" value="1"/>
</dbReference>
<comment type="caution">
    <text evidence="5">The sequence shown here is derived from an EMBL/GenBank/DDBJ whole genome shotgun (WGS) entry which is preliminary data.</text>
</comment>
<dbReference type="EMBL" id="JBHULU010000021">
    <property type="protein sequence ID" value="MFD2515646.1"/>
    <property type="molecule type" value="Genomic_DNA"/>
</dbReference>
<dbReference type="Proteomes" id="UP001597544">
    <property type="component" value="Unassembled WGS sequence"/>
</dbReference>
<keyword evidence="1" id="KW-0328">Glycosyltransferase</keyword>
<evidence type="ECO:0000256" key="3">
    <source>
        <dbReference type="ARBA" id="ARBA00023180"/>
    </source>
</evidence>
<gene>
    <name evidence="5" type="ORF">ACFSRY_17360</name>
</gene>
<organism evidence="5 6">
    <name type="scientific">Pontibacter locisalis</name>
    <dbReference type="NCBI Taxonomy" id="1719035"/>
    <lineage>
        <taxon>Bacteria</taxon>
        <taxon>Pseudomonadati</taxon>
        <taxon>Bacteroidota</taxon>
        <taxon>Cytophagia</taxon>
        <taxon>Cytophagales</taxon>
        <taxon>Hymenobacteraceae</taxon>
        <taxon>Pontibacter</taxon>
    </lineage>
</organism>
<dbReference type="InterPro" id="IPR049625">
    <property type="entry name" value="Glyco_transf_61_cat"/>
</dbReference>
<dbReference type="Pfam" id="PF04577">
    <property type="entry name" value="Glyco_transf_61"/>
    <property type="match status" value="1"/>
</dbReference>
<evidence type="ECO:0000313" key="6">
    <source>
        <dbReference type="Proteomes" id="UP001597544"/>
    </source>
</evidence>
<proteinExistence type="predicted"/>
<reference evidence="6" key="1">
    <citation type="journal article" date="2019" name="Int. J. Syst. Evol. Microbiol.">
        <title>The Global Catalogue of Microorganisms (GCM) 10K type strain sequencing project: providing services to taxonomists for standard genome sequencing and annotation.</title>
        <authorList>
            <consortium name="The Broad Institute Genomics Platform"/>
            <consortium name="The Broad Institute Genome Sequencing Center for Infectious Disease"/>
            <person name="Wu L."/>
            <person name="Ma J."/>
        </authorList>
    </citation>
    <scope>NUCLEOTIDE SEQUENCE [LARGE SCALE GENOMIC DNA]</scope>
    <source>
        <strain evidence="6">KCTC 42498</strain>
    </source>
</reference>
<accession>A0ABW5IRD7</accession>
<keyword evidence="6" id="KW-1185">Reference proteome</keyword>
<name>A0ABW5IRD7_9BACT</name>
<dbReference type="RefSeq" id="WP_377510794.1">
    <property type="nucleotide sequence ID" value="NZ_JBHULU010000021.1"/>
</dbReference>
<dbReference type="PANTHER" id="PTHR20961">
    <property type="entry name" value="GLYCOSYLTRANSFERASE"/>
    <property type="match status" value="1"/>
</dbReference>